<evidence type="ECO:0000256" key="4">
    <source>
        <dbReference type="SAM" id="SignalP"/>
    </source>
</evidence>
<dbReference type="OMA" id="HEQNSEV"/>
<feature type="compositionally biased region" description="Polar residues" evidence="3">
    <location>
        <begin position="50"/>
        <end position="61"/>
    </location>
</feature>
<organism evidence="5 6">
    <name type="scientific">Drosophila yakuba</name>
    <name type="common">Fruit fly</name>
    <dbReference type="NCBI Taxonomy" id="7245"/>
    <lineage>
        <taxon>Eukaryota</taxon>
        <taxon>Metazoa</taxon>
        <taxon>Ecdysozoa</taxon>
        <taxon>Arthropoda</taxon>
        <taxon>Hexapoda</taxon>
        <taxon>Insecta</taxon>
        <taxon>Pterygota</taxon>
        <taxon>Neoptera</taxon>
        <taxon>Endopterygota</taxon>
        <taxon>Diptera</taxon>
        <taxon>Brachycera</taxon>
        <taxon>Muscomorpha</taxon>
        <taxon>Ephydroidea</taxon>
        <taxon>Drosophilidae</taxon>
        <taxon>Drosophila</taxon>
        <taxon>Sophophora</taxon>
    </lineage>
</organism>
<protein>
    <submittedName>
        <fullName evidence="5">Uncharacterized protein</fullName>
    </submittedName>
</protein>
<accession>B4NX92</accession>
<gene>
    <name evidence="5" type="primary">Dyak\GE18183</name>
    <name evidence="5" type="synonym">dyak_GLEANR_1977</name>
    <name evidence="5" type="synonym">GE18183</name>
    <name evidence="5" type="ORF">Dyak_GE18183</name>
</gene>
<dbReference type="PRINTS" id="PR00947">
    <property type="entry name" value="CUTICLE"/>
</dbReference>
<feature type="region of interest" description="Disordered" evidence="3">
    <location>
        <begin position="27"/>
        <end position="62"/>
    </location>
</feature>
<evidence type="ECO:0000256" key="2">
    <source>
        <dbReference type="PROSITE-ProRule" id="PRU00497"/>
    </source>
</evidence>
<name>B4NX92_DROYA</name>
<evidence type="ECO:0000256" key="1">
    <source>
        <dbReference type="ARBA" id="ARBA00022460"/>
    </source>
</evidence>
<keyword evidence="4" id="KW-0732">Signal</keyword>
<evidence type="ECO:0000313" key="6">
    <source>
        <dbReference type="Proteomes" id="UP000002282"/>
    </source>
</evidence>
<dbReference type="GO" id="GO:0005615">
    <property type="term" value="C:extracellular space"/>
    <property type="evidence" value="ECO:0007669"/>
    <property type="project" value="TreeGrafter"/>
</dbReference>
<dbReference type="AlphaFoldDB" id="B4NX92"/>
<dbReference type="EMBL" id="CM000157">
    <property type="protein sequence ID" value="EDW87449.1"/>
    <property type="molecule type" value="Genomic_DNA"/>
</dbReference>
<feature type="region of interest" description="Disordered" evidence="3">
    <location>
        <begin position="117"/>
        <end position="139"/>
    </location>
</feature>
<feature type="signal peptide" evidence="4">
    <location>
        <begin position="1"/>
        <end position="19"/>
    </location>
</feature>
<proteinExistence type="predicted"/>
<feature type="compositionally biased region" description="Low complexity" evidence="3">
    <location>
        <begin position="118"/>
        <end position="139"/>
    </location>
</feature>
<dbReference type="PANTHER" id="PTHR12236">
    <property type="entry name" value="STRUCTURAL CONTITUENT OF CUTICLE"/>
    <property type="match status" value="1"/>
</dbReference>
<keyword evidence="6" id="KW-1185">Reference proteome</keyword>
<dbReference type="KEGG" id="dya:Dyak_GE18183"/>
<keyword evidence="1 2" id="KW-0193">Cuticle</keyword>
<reference evidence="5 6" key="1">
    <citation type="journal article" date="2007" name="Nature">
        <title>Evolution of genes and genomes on the Drosophila phylogeny.</title>
        <authorList>
            <consortium name="Drosophila 12 Genomes Consortium"/>
            <person name="Clark A.G."/>
            <person name="Eisen M.B."/>
            <person name="Smith D.R."/>
            <person name="Bergman C.M."/>
            <person name="Oliver B."/>
            <person name="Markow T.A."/>
            <person name="Kaufman T.C."/>
            <person name="Kellis M."/>
            <person name="Gelbart W."/>
            <person name="Iyer V.N."/>
            <person name="Pollard D.A."/>
            <person name="Sackton T.B."/>
            <person name="Larracuente A.M."/>
            <person name="Singh N.D."/>
            <person name="Abad J.P."/>
            <person name="Abt D.N."/>
            <person name="Adryan B."/>
            <person name="Aguade M."/>
            <person name="Akashi H."/>
            <person name="Anderson W.W."/>
            <person name="Aquadro C.F."/>
            <person name="Ardell D.H."/>
            <person name="Arguello R."/>
            <person name="Artieri C.G."/>
            <person name="Barbash D.A."/>
            <person name="Barker D."/>
            <person name="Barsanti P."/>
            <person name="Batterham P."/>
            <person name="Batzoglou S."/>
            <person name="Begun D."/>
            <person name="Bhutkar A."/>
            <person name="Blanco E."/>
            <person name="Bosak S.A."/>
            <person name="Bradley R.K."/>
            <person name="Brand A.D."/>
            <person name="Brent M.R."/>
            <person name="Brooks A.N."/>
            <person name="Brown R.H."/>
            <person name="Butlin R.K."/>
            <person name="Caggese C."/>
            <person name="Calvi B.R."/>
            <person name="Bernardo de Carvalho A."/>
            <person name="Caspi A."/>
            <person name="Castrezana S."/>
            <person name="Celniker S.E."/>
            <person name="Chang J.L."/>
            <person name="Chapple C."/>
            <person name="Chatterji S."/>
            <person name="Chinwalla A."/>
            <person name="Civetta A."/>
            <person name="Clifton S.W."/>
            <person name="Comeron J.M."/>
            <person name="Costello J.C."/>
            <person name="Coyne J.A."/>
            <person name="Daub J."/>
            <person name="David R.G."/>
            <person name="Delcher A.L."/>
            <person name="Delehaunty K."/>
            <person name="Do C.B."/>
            <person name="Ebling H."/>
            <person name="Edwards K."/>
            <person name="Eickbush T."/>
            <person name="Evans J.D."/>
            <person name="Filipski A."/>
            <person name="Findeiss S."/>
            <person name="Freyhult E."/>
            <person name="Fulton L."/>
            <person name="Fulton R."/>
            <person name="Garcia A.C."/>
            <person name="Gardiner A."/>
            <person name="Garfield D.A."/>
            <person name="Garvin B.E."/>
            <person name="Gibson G."/>
            <person name="Gilbert D."/>
            <person name="Gnerre S."/>
            <person name="Godfrey J."/>
            <person name="Good R."/>
            <person name="Gotea V."/>
            <person name="Gravely B."/>
            <person name="Greenberg A.J."/>
            <person name="Griffiths-Jones S."/>
            <person name="Gross S."/>
            <person name="Guigo R."/>
            <person name="Gustafson E.A."/>
            <person name="Haerty W."/>
            <person name="Hahn M.W."/>
            <person name="Halligan D.L."/>
            <person name="Halpern A.L."/>
            <person name="Halter G.M."/>
            <person name="Han M.V."/>
            <person name="Heger A."/>
            <person name="Hillier L."/>
            <person name="Hinrichs A.S."/>
            <person name="Holmes I."/>
            <person name="Hoskins R.A."/>
            <person name="Hubisz M.J."/>
            <person name="Hultmark D."/>
            <person name="Huntley M.A."/>
            <person name="Jaffe D.B."/>
            <person name="Jagadeeshan S."/>
            <person name="Jeck W.R."/>
            <person name="Johnson J."/>
            <person name="Jones C.D."/>
            <person name="Jordan W.C."/>
            <person name="Karpen G.H."/>
            <person name="Kataoka E."/>
            <person name="Keightley P.D."/>
            <person name="Kheradpour P."/>
            <person name="Kirkness E.F."/>
            <person name="Koerich L.B."/>
            <person name="Kristiansen K."/>
            <person name="Kudrna D."/>
            <person name="Kulathinal R.J."/>
            <person name="Kumar S."/>
            <person name="Kwok R."/>
            <person name="Lander E."/>
            <person name="Langley C.H."/>
            <person name="Lapoint R."/>
            <person name="Lazzaro B.P."/>
            <person name="Lee S.J."/>
            <person name="Levesque L."/>
            <person name="Li R."/>
            <person name="Lin C.F."/>
            <person name="Lin M.F."/>
            <person name="Lindblad-Toh K."/>
            <person name="Llopart A."/>
            <person name="Long M."/>
            <person name="Low L."/>
            <person name="Lozovsky E."/>
            <person name="Lu J."/>
            <person name="Luo M."/>
            <person name="Machado C.A."/>
            <person name="Makalowski W."/>
            <person name="Marzo M."/>
            <person name="Matsuda M."/>
            <person name="Matzkin L."/>
            <person name="McAllister B."/>
            <person name="McBride C.S."/>
            <person name="McKernan B."/>
            <person name="McKernan K."/>
            <person name="Mendez-Lago M."/>
            <person name="Minx P."/>
            <person name="Mollenhauer M.U."/>
            <person name="Montooth K."/>
            <person name="Mount S.M."/>
            <person name="Mu X."/>
            <person name="Myers E."/>
            <person name="Negre B."/>
            <person name="Newfeld S."/>
            <person name="Nielsen R."/>
            <person name="Noor M.A."/>
            <person name="O'Grady P."/>
            <person name="Pachter L."/>
            <person name="Papaceit M."/>
            <person name="Parisi M.J."/>
            <person name="Parisi M."/>
            <person name="Parts L."/>
            <person name="Pedersen J.S."/>
            <person name="Pesole G."/>
            <person name="Phillippy A.M."/>
            <person name="Ponting C.P."/>
            <person name="Pop M."/>
            <person name="Porcelli D."/>
            <person name="Powell J.R."/>
            <person name="Prohaska S."/>
            <person name="Pruitt K."/>
            <person name="Puig M."/>
            <person name="Quesneville H."/>
            <person name="Ram K.R."/>
            <person name="Rand D."/>
            <person name="Rasmussen M.D."/>
            <person name="Reed L.K."/>
            <person name="Reenan R."/>
            <person name="Reily A."/>
            <person name="Remington K.A."/>
            <person name="Rieger T.T."/>
            <person name="Ritchie M.G."/>
            <person name="Robin C."/>
            <person name="Rogers Y.H."/>
            <person name="Rohde C."/>
            <person name="Rozas J."/>
            <person name="Rubenfield M.J."/>
            <person name="Ruiz A."/>
            <person name="Russo S."/>
            <person name="Salzberg S.L."/>
            <person name="Sanchez-Gracia A."/>
            <person name="Saranga D.J."/>
            <person name="Sato H."/>
            <person name="Schaeffer S.W."/>
            <person name="Schatz M.C."/>
            <person name="Schlenke T."/>
            <person name="Schwartz R."/>
            <person name="Segarra C."/>
            <person name="Singh R.S."/>
            <person name="Sirot L."/>
            <person name="Sirota M."/>
            <person name="Sisneros N.B."/>
            <person name="Smith C.D."/>
            <person name="Smith T.F."/>
            <person name="Spieth J."/>
            <person name="Stage D.E."/>
            <person name="Stark A."/>
            <person name="Stephan W."/>
            <person name="Strausberg R.L."/>
            <person name="Strempel S."/>
            <person name="Sturgill D."/>
            <person name="Sutton G."/>
            <person name="Sutton G.G."/>
            <person name="Tao W."/>
            <person name="Teichmann S."/>
            <person name="Tobari Y.N."/>
            <person name="Tomimura Y."/>
            <person name="Tsolas J.M."/>
            <person name="Valente V.L."/>
            <person name="Venter E."/>
            <person name="Venter J.C."/>
            <person name="Vicario S."/>
            <person name="Vieira F.G."/>
            <person name="Vilella A.J."/>
            <person name="Villasante A."/>
            <person name="Walenz B."/>
            <person name="Wang J."/>
            <person name="Wasserman M."/>
            <person name="Watts T."/>
            <person name="Wilson D."/>
            <person name="Wilson R.K."/>
            <person name="Wing R.A."/>
            <person name="Wolfner M.F."/>
            <person name="Wong A."/>
            <person name="Wong G.K."/>
            <person name="Wu C.I."/>
            <person name="Wu G."/>
            <person name="Yamamoto D."/>
            <person name="Yang H.P."/>
            <person name="Yang S.P."/>
            <person name="Yorke J.A."/>
            <person name="Yoshida K."/>
            <person name="Zdobnov E."/>
            <person name="Zhang P."/>
            <person name="Zhang Y."/>
            <person name="Zimin A.V."/>
            <person name="Baldwin J."/>
            <person name="Abdouelleil A."/>
            <person name="Abdulkadir J."/>
            <person name="Abebe A."/>
            <person name="Abera B."/>
            <person name="Abreu J."/>
            <person name="Acer S.C."/>
            <person name="Aftuck L."/>
            <person name="Alexander A."/>
            <person name="An P."/>
            <person name="Anderson E."/>
            <person name="Anderson S."/>
            <person name="Arachi H."/>
            <person name="Azer M."/>
            <person name="Bachantsang P."/>
            <person name="Barry A."/>
            <person name="Bayul T."/>
            <person name="Berlin A."/>
            <person name="Bessette D."/>
            <person name="Bloom T."/>
            <person name="Blye J."/>
            <person name="Boguslavskiy L."/>
            <person name="Bonnet C."/>
            <person name="Boukhgalter B."/>
            <person name="Bourzgui I."/>
            <person name="Brown A."/>
            <person name="Cahill P."/>
            <person name="Channer S."/>
            <person name="Cheshatsang Y."/>
            <person name="Chuda L."/>
            <person name="Citroen M."/>
            <person name="Collymore A."/>
            <person name="Cooke P."/>
            <person name="Costello M."/>
            <person name="D'Aco K."/>
            <person name="Daza R."/>
            <person name="De Haan G."/>
            <person name="DeGray S."/>
            <person name="DeMaso C."/>
            <person name="Dhargay N."/>
            <person name="Dooley K."/>
            <person name="Dooley E."/>
            <person name="Doricent M."/>
            <person name="Dorje P."/>
            <person name="Dorjee K."/>
            <person name="Dupes A."/>
            <person name="Elong R."/>
            <person name="Falk J."/>
            <person name="Farina A."/>
            <person name="Faro S."/>
            <person name="Ferguson D."/>
            <person name="Fisher S."/>
            <person name="Foley C.D."/>
            <person name="Franke A."/>
            <person name="Friedrich D."/>
            <person name="Gadbois L."/>
            <person name="Gearin G."/>
            <person name="Gearin C.R."/>
            <person name="Giannoukos G."/>
            <person name="Goode T."/>
            <person name="Graham J."/>
            <person name="Grandbois E."/>
            <person name="Grewal S."/>
            <person name="Gyaltsen K."/>
            <person name="Hafez N."/>
            <person name="Hagos B."/>
            <person name="Hall J."/>
            <person name="Henson C."/>
            <person name="Hollinger A."/>
            <person name="Honan T."/>
            <person name="Huard M.D."/>
            <person name="Hughes L."/>
            <person name="Hurhula B."/>
            <person name="Husby M.E."/>
            <person name="Kamat A."/>
            <person name="Kanga B."/>
            <person name="Kashin S."/>
            <person name="Khazanovich D."/>
            <person name="Kisner P."/>
            <person name="Lance K."/>
            <person name="Lara M."/>
            <person name="Lee W."/>
            <person name="Lennon N."/>
            <person name="Letendre F."/>
            <person name="LeVine R."/>
            <person name="Lipovsky A."/>
            <person name="Liu X."/>
            <person name="Liu J."/>
            <person name="Liu S."/>
            <person name="Lokyitsang T."/>
            <person name="Lokyitsang Y."/>
            <person name="Lubonja R."/>
            <person name="Lui A."/>
            <person name="MacDonald P."/>
            <person name="Magnisalis V."/>
            <person name="Maru K."/>
            <person name="Matthews C."/>
            <person name="McCusker W."/>
            <person name="McDonough S."/>
            <person name="Mehta T."/>
            <person name="Meldrim J."/>
            <person name="Meneus L."/>
            <person name="Mihai O."/>
            <person name="Mihalev A."/>
            <person name="Mihova T."/>
            <person name="Mittelman R."/>
            <person name="Mlenga V."/>
            <person name="Montmayeur A."/>
            <person name="Mulrain L."/>
            <person name="Navidi A."/>
            <person name="Naylor J."/>
            <person name="Negash T."/>
            <person name="Nguyen T."/>
            <person name="Nguyen N."/>
            <person name="Nicol R."/>
            <person name="Norbu C."/>
            <person name="Norbu N."/>
            <person name="Novod N."/>
            <person name="O'Neill B."/>
            <person name="Osman S."/>
            <person name="Markiewicz E."/>
            <person name="Oyono O.L."/>
            <person name="Patti C."/>
            <person name="Phunkhang P."/>
            <person name="Pierre F."/>
            <person name="Priest M."/>
            <person name="Raghuraman S."/>
            <person name="Rege F."/>
            <person name="Reyes R."/>
            <person name="Rise C."/>
            <person name="Rogov P."/>
            <person name="Ross K."/>
            <person name="Ryan E."/>
            <person name="Settipalli S."/>
            <person name="Shea T."/>
            <person name="Sherpa N."/>
            <person name="Shi L."/>
            <person name="Shih D."/>
            <person name="Sparrow T."/>
            <person name="Spaulding J."/>
            <person name="Stalker J."/>
            <person name="Stange-Thomann N."/>
            <person name="Stavropoulos S."/>
            <person name="Stone C."/>
            <person name="Strader C."/>
            <person name="Tesfaye S."/>
            <person name="Thomson T."/>
            <person name="Thoulutsang Y."/>
            <person name="Thoulutsang D."/>
            <person name="Topham K."/>
            <person name="Topping I."/>
            <person name="Tsamla T."/>
            <person name="Vassiliev H."/>
            <person name="Vo A."/>
            <person name="Wangchuk T."/>
            <person name="Wangdi T."/>
            <person name="Weiand M."/>
            <person name="Wilkinson J."/>
            <person name="Wilson A."/>
            <person name="Yadav S."/>
            <person name="Young G."/>
            <person name="Yu Q."/>
            <person name="Zembek L."/>
            <person name="Zhong D."/>
            <person name="Zimmer A."/>
            <person name="Zwirko Z."/>
            <person name="Jaffe D.B."/>
            <person name="Alvarez P."/>
            <person name="Brockman W."/>
            <person name="Butler J."/>
            <person name="Chin C."/>
            <person name="Gnerre S."/>
            <person name="Grabherr M."/>
            <person name="Kleber M."/>
            <person name="Mauceli E."/>
            <person name="MacCallum I."/>
        </authorList>
    </citation>
    <scope>NUCLEOTIDE SEQUENCE [LARGE SCALE GENOMIC DNA]</scope>
    <source>
        <strain evidence="6">Tai18E2 / Tucson 14021-0261.01</strain>
    </source>
</reference>
<dbReference type="PhylomeDB" id="B4NX92"/>
<dbReference type="InterPro" id="IPR000618">
    <property type="entry name" value="Insect_cuticle"/>
</dbReference>
<dbReference type="PROSITE" id="PS00233">
    <property type="entry name" value="CHIT_BIND_RR_1"/>
    <property type="match status" value="1"/>
</dbReference>
<dbReference type="Pfam" id="PF00379">
    <property type="entry name" value="Chitin_bind_4"/>
    <property type="match status" value="1"/>
</dbReference>
<dbReference type="GO" id="GO:0031012">
    <property type="term" value="C:extracellular matrix"/>
    <property type="evidence" value="ECO:0007669"/>
    <property type="project" value="TreeGrafter"/>
</dbReference>
<dbReference type="HOGENOM" id="CLU_974097_0_0_1"/>
<reference evidence="5 6" key="2">
    <citation type="journal article" date="2007" name="PLoS Biol.">
        <title>Principles of genome evolution in the Drosophila melanogaster species group.</title>
        <authorList>
            <person name="Ranz J.M."/>
            <person name="Maurin D."/>
            <person name="Chan Y.S."/>
            <person name="von Grotthuss M."/>
            <person name="Hillier L.W."/>
            <person name="Roote J."/>
            <person name="Ashburner M."/>
            <person name="Bergman C.M."/>
        </authorList>
    </citation>
    <scope>NUCLEOTIDE SEQUENCE [LARGE SCALE GENOMIC DNA]</scope>
    <source>
        <strain evidence="6">Tai18E2 / Tucson 14021-0261.01</strain>
    </source>
</reference>
<dbReference type="PANTHER" id="PTHR12236:SF86">
    <property type="entry name" value="CCP84AC-RELATED"/>
    <property type="match status" value="1"/>
</dbReference>
<feature type="chain" id="PRO_5002820640" evidence="4">
    <location>
        <begin position="20"/>
        <end position="326"/>
    </location>
</feature>
<dbReference type="Proteomes" id="UP000002282">
    <property type="component" value="Chromosome 2L"/>
</dbReference>
<feature type="compositionally biased region" description="Low complexity" evidence="3">
    <location>
        <begin position="29"/>
        <end position="41"/>
    </location>
</feature>
<sequence>MAAKFFALLSLALLAAGQAEYNYNEKSAKAASPSERSASSSGEDFLSDYHTPSNNALNSEATPDGYDYVAPARNQFAAGSRTASVQASNLLQNAASAANAEAVLLPSPLPILRHEQNSEVVSSAQQQQEQQQLAPSIQQQQSDSVVVSSVLRQQQEPEVFPPASYSFNYAVNDESTGDIKEHSETRDGYVVRGFYSLVDPDGYKRTVTYTADDVHGFNAVVNRVPYALKAVVVPVVKVAQPTPFVARDERSKSVDVIRSSGAAAATGVSAAPGVSGAAGTVLRSGAVAGSGSSSGTVAGSQVTSTFAEDSYANAPRGLDASGGPYA</sequence>
<dbReference type="GO" id="GO:0042302">
    <property type="term" value="F:structural constituent of cuticle"/>
    <property type="evidence" value="ECO:0007669"/>
    <property type="project" value="UniProtKB-UniRule"/>
</dbReference>
<dbReference type="InterPro" id="IPR051217">
    <property type="entry name" value="Insect_Cuticle_Struc_Prot"/>
</dbReference>
<dbReference type="InterPro" id="IPR031311">
    <property type="entry name" value="CHIT_BIND_RR_consensus"/>
</dbReference>
<dbReference type="OrthoDB" id="6630425at2759"/>
<dbReference type="eggNOG" id="ENOG502T6QZ">
    <property type="taxonomic scope" value="Eukaryota"/>
</dbReference>
<evidence type="ECO:0000256" key="3">
    <source>
        <dbReference type="SAM" id="MobiDB-lite"/>
    </source>
</evidence>
<evidence type="ECO:0000313" key="5">
    <source>
        <dbReference type="EMBL" id="EDW87449.1"/>
    </source>
</evidence>
<dbReference type="PROSITE" id="PS51155">
    <property type="entry name" value="CHIT_BIND_RR_2"/>
    <property type="match status" value="1"/>
</dbReference>